<evidence type="ECO:0000259" key="1">
    <source>
        <dbReference type="PROSITE" id="PS51352"/>
    </source>
</evidence>
<reference evidence="2" key="1">
    <citation type="submission" date="2021-03" db="EMBL/GenBank/DDBJ databases">
        <authorList>
            <person name="Tagirdzhanova G."/>
        </authorList>
    </citation>
    <scope>NUCLEOTIDE SEQUENCE</scope>
</reference>
<comment type="caution">
    <text evidence="2">The sequence shown here is derived from an EMBL/GenBank/DDBJ whole genome shotgun (WGS) entry which is preliminary data.</text>
</comment>
<dbReference type="AlphaFoldDB" id="A0A8H3EWK9"/>
<dbReference type="InterPro" id="IPR036249">
    <property type="entry name" value="Thioredoxin-like_sf"/>
</dbReference>
<dbReference type="Gene3D" id="3.90.1580.10">
    <property type="entry name" value="paralog of FGE (formylglycine-generating enzyme)"/>
    <property type="match status" value="1"/>
</dbReference>
<dbReference type="PROSITE" id="PS51352">
    <property type="entry name" value="THIOREDOXIN_2"/>
    <property type="match status" value="1"/>
</dbReference>
<protein>
    <recommendedName>
        <fullName evidence="1">Thioredoxin domain-containing protein</fullName>
    </recommendedName>
</protein>
<dbReference type="InterPro" id="IPR051128">
    <property type="entry name" value="EgtD_Methyltrsf_superfamily"/>
</dbReference>
<dbReference type="SUPFAM" id="SSF56436">
    <property type="entry name" value="C-type lectin-like"/>
    <property type="match status" value="1"/>
</dbReference>
<feature type="domain" description="Thioredoxin" evidence="1">
    <location>
        <begin position="430"/>
        <end position="586"/>
    </location>
</feature>
<dbReference type="PANTHER" id="PTHR43397:SF1">
    <property type="entry name" value="ERGOTHIONEINE BIOSYNTHESIS PROTEIN 1"/>
    <property type="match status" value="1"/>
</dbReference>
<dbReference type="SUPFAM" id="SSF52833">
    <property type="entry name" value="Thioredoxin-like"/>
    <property type="match status" value="1"/>
</dbReference>
<gene>
    <name evidence="2" type="ORF">GOMPHAMPRED_008084</name>
</gene>
<evidence type="ECO:0000313" key="3">
    <source>
        <dbReference type="Proteomes" id="UP000664169"/>
    </source>
</evidence>
<dbReference type="Gene3D" id="3.40.30.10">
    <property type="entry name" value="Glutaredoxin"/>
    <property type="match status" value="1"/>
</dbReference>
<name>A0A8H3EWK9_9LECA</name>
<dbReference type="InterPro" id="IPR005532">
    <property type="entry name" value="SUMF_dom"/>
</dbReference>
<dbReference type="Pfam" id="PF03781">
    <property type="entry name" value="FGE-sulfatase"/>
    <property type="match status" value="1"/>
</dbReference>
<evidence type="ECO:0000313" key="2">
    <source>
        <dbReference type="EMBL" id="CAF9914011.1"/>
    </source>
</evidence>
<dbReference type="Proteomes" id="UP000664169">
    <property type="component" value="Unassembled WGS sequence"/>
</dbReference>
<proteinExistence type="predicted"/>
<accession>A0A8H3EWK9</accession>
<dbReference type="CDD" id="cd02947">
    <property type="entry name" value="TRX_family"/>
    <property type="match status" value="1"/>
</dbReference>
<dbReference type="InterPro" id="IPR013766">
    <property type="entry name" value="Thioredoxin_domain"/>
</dbReference>
<keyword evidence="3" id="KW-1185">Reference proteome</keyword>
<dbReference type="InterPro" id="IPR016187">
    <property type="entry name" value="CTDL_fold"/>
</dbReference>
<dbReference type="InterPro" id="IPR042095">
    <property type="entry name" value="SUMF_sf"/>
</dbReference>
<dbReference type="Pfam" id="PF00085">
    <property type="entry name" value="Thioredoxin"/>
    <property type="match status" value="1"/>
</dbReference>
<dbReference type="EMBL" id="CAJPDQ010000008">
    <property type="protein sequence ID" value="CAF9914011.1"/>
    <property type="molecule type" value="Genomic_DNA"/>
</dbReference>
<sequence>MGPVEVGSCDNLDIREGNILPYSEAIHFDYQPHIYAKDPVPSLQEFEAIWKLWDLVSLKMLPTKELLSKPIYLRNCCIFYLGHIPAFLDIHLTRSTKSPPTEPAHFQAMFERGIDPDVDNPEKCHAHSEIPDTWPSLDEILKYQQDVRARTAKVLSDDLVLCNPAVSKALWLTYEHEAMHLETYLYMLLQSDQVLPPPGPCPDFQSLAQKSRANAVADSWVTIPSRSVTIGQNDESKFWTWDNEKPARKHEVASFNVRTLPITNGDFVNYLIDTGTTKFPMSWTVSPDQQSPPDLSLLDGYASPSFADFVKGKAIRTVYGPVPLLYALDWPAMGSYDELAACARHMGGRIPSLEESKSIRSSAEEIQPGSLKAGLHPESGLFVDLTDANIGFKHFHPTPVTSGEDSEAGVTPMGGAWEWTSTVLEKWEGFKPMPEYPGYTADFFDEKHNVVIGGSWATLPRIAGRRSFIRSVPELENLLLLSSSNRTPLLTFWTAGWCPSCRAVLPIVQSAIEDDKMGEEQGGVSFAEVEYDAPDAAELGMRYMVTSIPTLLAFSRGEAQIETKVTRVELLKDRAFLREWIEKEARRGGEGGAGGPSLFKGWFGKGA</sequence>
<dbReference type="OrthoDB" id="659at2759"/>
<dbReference type="PANTHER" id="PTHR43397">
    <property type="entry name" value="ERGOTHIONEINE BIOSYNTHESIS PROTEIN 1"/>
    <property type="match status" value="1"/>
</dbReference>
<organism evidence="2 3">
    <name type="scientific">Gomphillus americanus</name>
    <dbReference type="NCBI Taxonomy" id="1940652"/>
    <lineage>
        <taxon>Eukaryota</taxon>
        <taxon>Fungi</taxon>
        <taxon>Dikarya</taxon>
        <taxon>Ascomycota</taxon>
        <taxon>Pezizomycotina</taxon>
        <taxon>Lecanoromycetes</taxon>
        <taxon>OSLEUM clade</taxon>
        <taxon>Ostropomycetidae</taxon>
        <taxon>Ostropales</taxon>
        <taxon>Graphidaceae</taxon>
        <taxon>Gomphilloideae</taxon>
        <taxon>Gomphillus</taxon>
    </lineage>
</organism>